<protein>
    <submittedName>
        <fullName evidence="2">Uncharacterized protein</fullName>
    </submittedName>
</protein>
<dbReference type="Proteomes" id="UP000625711">
    <property type="component" value="Unassembled WGS sequence"/>
</dbReference>
<feature type="region of interest" description="Disordered" evidence="1">
    <location>
        <begin position="129"/>
        <end position="160"/>
    </location>
</feature>
<accession>A0A834M7Z3</accession>
<dbReference type="AlphaFoldDB" id="A0A834M7Z3"/>
<evidence type="ECO:0000313" key="3">
    <source>
        <dbReference type="Proteomes" id="UP000625711"/>
    </source>
</evidence>
<dbReference type="EMBL" id="JAACXV010013186">
    <property type="protein sequence ID" value="KAF7273988.1"/>
    <property type="molecule type" value="Genomic_DNA"/>
</dbReference>
<keyword evidence="3" id="KW-1185">Reference proteome</keyword>
<sequence>MHGKAEPWKASPGNRENCHIPYGHRDRDTLVCAAIARDRARRRPGGPCGGPRCIDPTTSPPALVPAVSDRLTRRPGAYWSGPALETAAATAAAAAATEAPTSPMHLRTPRCYLIDGRVALTHFVHPKKGQGRGKIAVSPRVASVGPVHGKKANVHGENER</sequence>
<gene>
    <name evidence="2" type="ORF">GWI33_013326</name>
</gene>
<reference evidence="2" key="1">
    <citation type="submission" date="2020-08" db="EMBL/GenBank/DDBJ databases">
        <title>Genome sequencing and assembly of the red palm weevil Rhynchophorus ferrugineus.</title>
        <authorList>
            <person name="Dias G.B."/>
            <person name="Bergman C.M."/>
            <person name="Manee M."/>
        </authorList>
    </citation>
    <scope>NUCLEOTIDE SEQUENCE</scope>
    <source>
        <strain evidence="2">AA-2017</strain>
        <tissue evidence="2">Whole larva</tissue>
    </source>
</reference>
<proteinExistence type="predicted"/>
<comment type="caution">
    <text evidence="2">The sequence shown here is derived from an EMBL/GenBank/DDBJ whole genome shotgun (WGS) entry which is preliminary data.</text>
</comment>
<evidence type="ECO:0000256" key="1">
    <source>
        <dbReference type="SAM" id="MobiDB-lite"/>
    </source>
</evidence>
<name>A0A834M7Z3_RHYFE</name>
<evidence type="ECO:0000313" key="2">
    <source>
        <dbReference type="EMBL" id="KAF7273988.1"/>
    </source>
</evidence>
<organism evidence="2 3">
    <name type="scientific">Rhynchophorus ferrugineus</name>
    <name type="common">Red palm weevil</name>
    <name type="synonym">Curculio ferrugineus</name>
    <dbReference type="NCBI Taxonomy" id="354439"/>
    <lineage>
        <taxon>Eukaryota</taxon>
        <taxon>Metazoa</taxon>
        <taxon>Ecdysozoa</taxon>
        <taxon>Arthropoda</taxon>
        <taxon>Hexapoda</taxon>
        <taxon>Insecta</taxon>
        <taxon>Pterygota</taxon>
        <taxon>Neoptera</taxon>
        <taxon>Endopterygota</taxon>
        <taxon>Coleoptera</taxon>
        <taxon>Polyphaga</taxon>
        <taxon>Cucujiformia</taxon>
        <taxon>Curculionidae</taxon>
        <taxon>Dryophthorinae</taxon>
        <taxon>Rhynchophorus</taxon>
    </lineage>
</organism>